<feature type="non-terminal residue" evidence="1">
    <location>
        <position position="71"/>
    </location>
</feature>
<evidence type="ECO:0000313" key="2">
    <source>
        <dbReference type="EMBL" id="ETL31030.1"/>
    </source>
</evidence>
<dbReference type="Proteomes" id="UP000053236">
    <property type="component" value="Unassembled WGS sequence"/>
</dbReference>
<dbReference type="EMBL" id="KI675142">
    <property type="protein sequence ID" value="ETL31030.1"/>
    <property type="molecule type" value="Genomic_DNA"/>
</dbReference>
<dbReference type="AlphaFoldDB" id="W2G3G4"/>
<accession>W2G3G4</accession>
<gene>
    <name evidence="1" type="ORF">L915_16164</name>
    <name evidence="2" type="ORF">L916_16061</name>
</gene>
<reference evidence="2" key="2">
    <citation type="submission" date="2013-11" db="EMBL/GenBank/DDBJ databases">
        <title>The Genome Sequence of Phytophthora parasitica CJ05E6.</title>
        <authorList>
            <consortium name="The Broad Institute Genomics Platform"/>
            <person name="Russ C."/>
            <person name="Tyler B."/>
            <person name="Panabieres F."/>
            <person name="Shan W."/>
            <person name="Tripathy S."/>
            <person name="Grunwald N."/>
            <person name="Machado M."/>
            <person name="Johnson C.S."/>
            <person name="Arredondo F."/>
            <person name="Hong C."/>
            <person name="Coffey M."/>
            <person name="Young S.K."/>
            <person name="Zeng Q."/>
            <person name="Gargeya S."/>
            <person name="Fitzgerald M."/>
            <person name="Abouelleil A."/>
            <person name="Alvarado L."/>
            <person name="Chapman S.B."/>
            <person name="Gainer-Dewar J."/>
            <person name="Goldberg J."/>
            <person name="Griggs A."/>
            <person name="Gujja S."/>
            <person name="Hansen M."/>
            <person name="Howarth C."/>
            <person name="Imamovic A."/>
            <person name="Ireland A."/>
            <person name="Larimer J."/>
            <person name="McCowan C."/>
            <person name="Murphy C."/>
            <person name="Pearson M."/>
            <person name="Poon T.W."/>
            <person name="Priest M."/>
            <person name="Roberts A."/>
            <person name="Saif S."/>
            <person name="Shea T."/>
            <person name="Sykes S."/>
            <person name="Wortman J."/>
            <person name="Nusbaum C."/>
            <person name="Birren B."/>
        </authorList>
    </citation>
    <scope>NUCLEOTIDE SEQUENCE [LARGE SCALE GENOMIC DNA]</scope>
    <source>
        <strain evidence="2">CJ05E6</strain>
    </source>
</reference>
<evidence type="ECO:0000313" key="1">
    <source>
        <dbReference type="EMBL" id="ETK77588.1"/>
    </source>
</evidence>
<sequence length="71" mass="8242">MPSVRHLQPFACLAVQFVDKVYRKDKLSVKDARSLMIGCATQKQGYRLLVLTTGVRNERRHGNVKFYEEIM</sequence>
<name>W2G3G4_PHYNI</name>
<organism evidence="1">
    <name type="scientific">Phytophthora nicotianae</name>
    <name type="common">Potato buckeye rot agent</name>
    <name type="synonym">Phytophthora parasitica</name>
    <dbReference type="NCBI Taxonomy" id="4792"/>
    <lineage>
        <taxon>Eukaryota</taxon>
        <taxon>Sar</taxon>
        <taxon>Stramenopiles</taxon>
        <taxon>Oomycota</taxon>
        <taxon>Peronosporomycetes</taxon>
        <taxon>Peronosporales</taxon>
        <taxon>Peronosporaceae</taxon>
        <taxon>Phytophthora</taxon>
    </lineage>
</organism>
<dbReference type="EMBL" id="KI688367">
    <property type="protein sequence ID" value="ETK77588.1"/>
    <property type="molecule type" value="Genomic_DNA"/>
</dbReference>
<reference evidence="1" key="1">
    <citation type="submission" date="2013-11" db="EMBL/GenBank/DDBJ databases">
        <title>The Genome Sequence of Phytophthora parasitica CJ02B3.</title>
        <authorList>
            <consortium name="The Broad Institute Genomics Platform"/>
            <person name="Russ C."/>
            <person name="Tyler B."/>
            <person name="Panabieres F."/>
            <person name="Shan W."/>
            <person name="Tripathy S."/>
            <person name="Grunwald N."/>
            <person name="Machado M."/>
            <person name="Johnson C.S."/>
            <person name="Arredondo F."/>
            <person name="Hong C."/>
            <person name="Coffey M."/>
            <person name="Young S.K."/>
            <person name="Zeng Q."/>
            <person name="Gargeya S."/>
            <person name="Fitzgerald M."/>
            <person name="Abouelleil A."/>
            <person name="Alvarado L."/>
            <person name="Chapman S.B."/>
            <person name="Gainer-Dewar J."/>
            <person name="Goldberg J."/>
            <person name="Griggs A."/>
            <person name="Gujja S."/>
            <person name="Hansen M."/>
            <person name="Howarth C."/>
            <person name="Imamovic A."/>
            <person name="Ireland A."/>
            <person name="Larimer J."/>
            <person name="McCowan C."/>
            <person name="Murphy C."/>
            <person name="Pearson M."/>
            <person name="Poon T.W."/>
            <person name="Priest M."/>
            <person name="Roberts A."/>
            <person name="Saif S."/>
            <person name="Shea T."/>
            <person name="Sykes S."/>
            <person name="Wortman J."/>
            <person name="Nusbaum C."/>
            <person name="Birren B."/>
        </authorList>
    </citation>
    <scope>NUCLEOTIDE SEQUENCE [LARGE SCALE GENOMIC DNA]</scope>
    <source>
        <strain evidence="1">CJ02B3</strain>
    </source>
</reference>
<protein>
    <submittedName>
        <fullName evidence="1">Uncharacterized protein</fullName>
    </submittedName>
</protein>
<proteinExistence type="predicted"/>
<dbReference type="Proteomes" id="UP000053864">
    <property type="component" value="Unassembled WGS sequence"/>
</dbReference>